<keyword evidence="1" id="KW-1185">Reference proteome</keyword>
<proteinExistence type="predicted"/>
<evidence type="ECO:0000313" key="2">
    <source>
        <dbReference type="RefSeq" id="XP_034250185.1"/>
    </source>
</evidence>
<dbReference type="KEGG" id="tpal:117650712"/>
<organism evidence="2">
    <name type="scientific">Thrips palmi</name>
    <name type="common">Melon thrips</name>
    <dbReference type="NCBI Taxonomy" id="161013"/>
    <lineage>
        <taxon>Eukaryota</taxon>
        <taxon>Metazoa</taxon>
        <taxon>Ecdysozoa</taxon>
        <taxon>Arthropoda</taxon>
        <taxon>Hexapoda</taxon>
        <taxon>Insecta</taxon>
        <taxon>Pterygota</taxon>
        <taxon>Neoptera</taxon>
        <taxon>Paraneoptera</taxon>
        <taxon>Thysanoptera</taxon>
        <taxon>Terebrantia</taxon>
        <taxon>Thripoidea</taxon>
        <taxon>Thripidae</taxon>
        <taxon>Thrips</taxon>
    </lineage>
</organism>
<protein>
    <submittedName>
        <fullName evidence="2">Uncharacterized protein LOC117650712</fullName>
    </submittedName>
</protein>
<dbReference type="InParanoid" id="A0A6P8ZYI9"/>
<reference evidence="2" key="1">
    <citation type="submission" date="2025-08" db="UniProtKB">
        <authorList>
            <consortium name="RefSeq"/>
        </authorList>
    </citation>
    <scope>IDENTIFICATION</scope>
    <source>
        <tissue evidence="2">Total insect</tissue>
    </source>
</reference>
<name>A0A6P8ZYI9_THRPL</name>
<evidence type="ECO:0000313" key="1">
    <source>
        <dbReference type="Proteomes" id="UP000515158"/>
    </source>
</evidence>
<dbReference type="Proteomes" id="UP000515158">
    <property type="component" value="Unplaced"/>
</dbReference>
<dbReference type="GeneID" id="117650712"/>
<sequence length="133" mass="15221">MPWAHNLYGFLEYSKGQVTARSNRISDKSNGEIAFSRSCFNGRCLRPRHHRASLQFRGVFKHEVPGLSSVDTSPRHVCGSCDGDLRRLLLLPILLESGRPAASELDAMQQQLRQCPDLPFLALRRRRMSWWLS</sequence>
<accession>A0A6P8ZYI9</accession>
<dbReference type="RefSeq" id="XP_034250185.1">
    <property type="nucleotide sequence ID" value="XM_034394294.1"/>
</dbReference>
<dbReference type="AlphaFoldDB" id="A0A6P8ZYI9"/>
<gene>
    <name evidence="2" type="primary">LOC117650712</name>
</gene>